<comment type="caution">
    <text evidence="11">The sequence shown here is derived from an EMBL/GenBank/DDBJ whole genome shotgun (WGS) entry which is preliminary data.</text>
</comment>
<dbReference type="PANTHER" id="PTHR11003">
    <property type="entry name" value="POTASSIUM CHANNEL, SUBFAMILY K"/>
    <property type="match status" value="1"/>
</dbReference>
<feature type="transmembrane region" description="Helical" evidence="9">
    <location>
        <begin position="130"/>
        <end position="151"/>
    </location>
</feature>
<comment type="subcellular location">
    <subcellularLocation>
        <location evidence="1">Membrane</location>
        <topology evidence="1">Multi-pass membrane protein</topology>
    </subcellularLocation>
</comment>
<dbReference type="PANTHER" id="PTHR11003:SF249">
    <property type="entry name" value="TWO PORE POTASSIUM CHANNEL PROTEIN SUP-9"/>
    <property type="match status" value="1"/>
</dbReference>
<evidence type="ECO:0000256" key="9">
    <source>
        <dbReference type="SAM" id="Phobius"/>
    </source>
</evidence>
<feature type="domain" description="Potassium channel" evidence="10">
    <location>
        <begin position="190"/>
        <end position="266"/>
    </location>
</feature>
<feature type="transmembrane region" description="Helical" evidence="9">
    <location>
        <begin position="179"/>
        <end position="202"/>
    </location>
</feature>
<keyword evidence="6 9" id="KW-0472">Membrane</keyword>
<dbReference type="InterPro" id="IPR013099">
    <property type="entry name" value="K_chnl_dom"/>
</dbReference>
<evidence type="ECO:0000256" key="7">
    <source>
        <dbReference type="ARBA" id="ARBA00023303"/>
    </source>
</evidence>
<keyword evidence="3 8" id="KW-0812">Transmembrane</keyword>
<keyword evidence="7 8" id="KW-0407">Ion channel</keyword>
<gene>
    <name evidence="11" type="primary">KCNK1</name>
    <name evidence="11" type="ORF">TNCT_31361</name>
</gene>
<dbReference type="InterPro" id="IPR003280">
    <property type="entry name" value="2pore_dom_K_chnl"/>
</dbReference>
<evidence type="ECO:0000256" key="4">
    <source>
        <dbReference type="ARBA" id="ARBA00022989"/>
    </source>
</evidence>
<proteinExistence type="inferred from homology"/>
<dbReference type="Pfam" id="PF07885">
    <property type="entry name" value="Ion_trans_2"/>
    <property type="match status" value="2"/>
</dbReference>
<evidence type="ECO:0000256" key="8">
    <source>
        <dbReference type="RuleBase" id="RU003857"/>
    </source>
</evidence>
<reference evidence="11" key="1">
    <citation type="submission" date="2020-07" db="EMBL/GenBank/DDBJ databases">
        <title>Multicomponent nature underlies the extraordinary mechanical properties of spider dragline silk.</title>
        <authorList>
            <person name="Kono N."/>
            <person name="Nakamura H."/>
            <person name="Mori M."/>
            <person name="Yoshida Y."/>
            <person name="Ohtoshi R."/>
            <person name="Malay A.D."/>
            <person name="Moran D.A.P."/>
            <person name="Tomita M."/>
            <person name="Numata K."/>
            <person name="Arakawa K."/>
        </authorList>
    </citation>
    <scope>NUCLEOTIDE SEQUENCE</scope>
</reference>
<dbReference type="PRINTS" id="PR01333">
    <property type="entry name" value="2POREKCHANEL"/>
</dbReference>
<dbReference type="GO" id="GO:0015271">
    <property type="term" value="F:outward rectifier potassium channel activity"/>
    <property type="evidence" value="ECO:0007669"/>
    <property type="project" value="TreeGrafter"/>
</dbReference>
<evidence type="ECO:0000313" key="11">
    <source>
        <dbReference type="EMBL" id="GFQ72065.1"/>
    </source>
</evidence>
<keyword evidence="4 9" id="KW-1133">Transmembrane helix</keyword>
<dbReference type="OrthoDB" id="297496at2759"/>
<dbReference type="EMBL" id="BMAO01011228">
    <property type="protein sequence ID" value="GFQ72065.1"/>
    <property type="molecule type" value="Genomic_DNA"/>
</dbReference>
<accession>A0A8X6KCM3</accession>
<feature type="transmembrane region" description="Helical" evidence="9">
    <location>
        <begin position="242"/>
        <end position="262"/>
    </location>
</feature>
<evidence type="ECO:0000256" key="5">
    <source>
        <dbReference type="ARBA" id="ARBA00023065"/>
    </source>
</evidence>
<evidence type="ECO:0000256" key="1">
    <source>
        <dbReference type="ARBA" id="ARBA00004141"/>
    </source>
</evidence>
<evidence type="ECO:0000259" key="10">
    <source>
        <dbReference type="Pfam" id="PF07885"/>
    </source>
</evidence>
<name>A0A8X6KCM3_TRICU</name>
<dbReference type="Gene3D" id="1.10.287.70">
    <property type="match status" value="1"/>
</dbReference>
<dbReference type="GO" id="GO:0022841">
    <property type="term" value="F:potassium ion leak channel activity"/>
    <property type="evidence" value="ECO:0007669"/>
    <property type="project" value="TreeGrafter"/>
</dbReference>
<sequence>MAINLFAYLTGKTFVIENKKGLQLTFFTLLFVFLVIGVGALAFYTIEKDQDVPDRQKIVNIKVEFLKKYPDISEAAIDELFEKLTESGIKGVEKNVTTKWTYGNAVLFTVTLLTTIGYGHLSPLTIVGKVLCMIYTILGIPITLSLLASYVEVLKPLANSFKFNLFQRIGYESPVCVRLLHFSTISVFFVVGVFLLPAWVFYCLENAWSYLDSIYFCYISLTTIGLGDFVPAVALHHPSAEFYRIGVAVFLLIGVTIVMLMMDIAQDLWQNYNKGYQIIPVTIIPEKIPIKPDSPPCYGAVVLHVPETTDDKTILDP</sequence>
<feature type="domain" description="Potassium channel" evidence="10">
    <location>
        <begin position="97"/>
        <end position="154"/>
    </location>
</feature>
<evidence type="ECO:0000256" key="6">
    <source>
        <dbReference type="ARBA" id="ARBA00023136"/>
    </source>
</evidence>
<dbReference type="Proteomes" id="UP000887116">
    <property type="component" value="Unassembled WGS sequence"/>
</dbReference>
<dbReference type="GO" id="GO:0030322">
    <property type="term" value="P:stabilization of membrane potential"/>
    <property type="evidence" value="ECO:0007669"/>
    <property type="project" value="TreeGrafter"/>
</dbReference>
<feature type="transmembrane region" description="Helical" evidence="9">
    <location>
        <begin position="214"/>
        <end position="236"/>
    </location>
</feature>
<feature type="transmembrane region" description="Helical" evidence="9">
    <location>
        <begin position="21"/>
        <end position="46"/>
    </location>
</feature>
<feature type="transmembrane region" description="Helical" evidence="9">
    <location>
        <begin position="100"/>
        <end position="118"/>
    </location>
</feature>
<organism evidence="11 12">
    <name type="scientific">Trichonephila clavata</name>
    <name type="common">Joro spider</name>
    <name type="synonym">Nephila clavata</name>
    <dbReference type="NCBI Taxonomy" id="2740835"/>
    <lineage>
        <taxon>Eukaryota</taxon>
        <taxon>Metazoa</taxon>
        <taxon>Ecdysozoa</taxon>
        <taxon>Arthropoda</taxon>
        <taxon>Chelicerata</taxon>
        <taxon>Arachnida</taxon>
        <taxon>Araneae</taxon>
        <taxon>Araneomorphae</taxon>
        <taxon>Entelegynae</taxon>
        <taxon>Araneoidea</taxon>
        <taxon>Nephilidae</taxon>
        <taxon>Trichonephila</taxon>
    </lineage>
</organism>
<evidence type="ECO:0000313" key="12">
    <source>
        <dbReference type="Proteomes" id="UP000887116"/>
    </source>
</evidence>
<dbReference type="AlphaFoldDB" id="A0A8X6KCM3"/>
<keyword evidence="5 8" id="KW-0406">Ion transport</keyword>
<keyword evidence="2 8" id="KW-0813">Transport</keyword>
<keyword evidence="12" id="KW-1185">Reference proteome</keyword>
<evidence type="ECO:0000256" key="3">
    <source>
        <dbReference type="ARBA" id="ARBA00022692"/>
    </source>
</evidence>
<evidence type="ECO:0000256" key="2">
    <source>
        <dbReference type="ARBA" id="ARBA00022448"/>
    </source>
</evidence>
<dbReference type="GO" id="GO:0005886">
    <property type="term" value="C:plasma membrane"/>
    <property type="evidence" value="ECO:0007669"/>
    <property type="project" value="TreeGrafter"/>
</dbReference>
<protein>
    <submittedName>
        <fullName evidence="11">Potassium channel subfamily K member 1</fullName>
    </submittedName>
</protein>
<dbReference type="SUPFAM" id="SSF81324">
    <property type="entry name" value="Voltage-gated potassium channels"/>
    <property type="match status" value="2"/>
</dbReference>
<comment type="similarity">
    <text evidence="8">Belongs to the two pore domain potassium channel (TC 1.A.1.8) family.</text>
</comment>